<organism evidence="2 3">
    <name type="scientific">Pseudomonas fluorescens</name>
    <dbReference type="NCBI Taxonomy" id="294"/>
    <lineage>
        <taxon>Bacteria</taxon>
        <taxon>Pseudomonadati</taxon>
        <taxon>Pseudomonadota</taxon>
        <taxon>Gammaproteobacteria</taxon>
        <taxon>Pseudomonadales</taxon>
        <taxon>Pseudomonadaceae</taxon>
        <taxon>Pseudomonas</taxon>
    </lineage>
</organism>
<feature type="transmembrane region" description="Helical" evidence="1">
    <location>
        <begin position="41"/>
        <end position="61"/>
    </location>
</feature>
<keyword evidence="1" id="KW-1133">Transmembrane helix</keyword>
<comment type="caution">
    <text evidence="2">The sequence shown here is derived from an EMBL/GenBank/DDBJ whole genome shotgun (WGS) entry which is preliminary data.</text>
</comment>
<sequence length="276" mass="29989">MSWLAVIFFGAFYLAYKELWGHFFIWLLLVGGVTVLTGGPGLLVVSPVVSLGYAICINGILTNSYLRKGWVEASGDSAGAQTSDLRNCPFCAETIKKSAVKCKHCGRDIEPARAPRLKTGWVAATACRDEEEQRRTIEAIASTGLPVVPMIGLAVGAGPFETKEEANQALITMRDGPKVSSEIVYRDSVSGKYPHFTDQALKSAFQGWTVRIKAHPGDLSRVEGVLGDLAVSVLAVDGNTVITGPFESEQSAKTVAVELYDNYEIHCQMYWVPRQT</sequence>
<dbReference type="Proteomes" id="UP000233564">
    <property type="component" value="Unassembled WGS sequence"/>
</dbReference>
<keyword evidence="1" id="KW-0472">Membrane</keyword>
<evidence type="ECO:0000256" key="1">
    <source>
        <dbReference type="SAM" id="Phobius"/>
    </source>
</evidence>
<dbReference type="EMBL" id="NVXX01000024">
    <property type="protein sequence ID" value="PKH18898.1"/>
    <property type="molecule type" value="Genomic_DNA"/>
</dbReference>
<dbReference type="AlphaFoldDB" id="A0A2N1E331"/>
<proteinExistence type="predicted"/>
<accession>A0A2N1E331</accession>
<name>A0A2N1E331_PSEFL</name>
<evidence type="ECO:0000313" key="3">
    <source>
        <dbReference type="Proteomes" id="UP000233564"/>
    </source>
</evidence>
<keyword evidence="1" id="KW-0812">Transmembrane</keyword>
<reference evidence="2 3" key="1">
    <citation type="submission" date="2017-08" db="EMBL/GenBank/DDBJ databases">
        <authorList>
            <person name="de Groot N.N."/>
        </authorList>
    </citation>
    <scope>NUCLEOTIDE SEQUENCE [LARGE SCALE GENOMIC DNA]</scope>
    <source>
        <strain evidence="2 3">PfR 37</strain>
    </source>
</reference>
<protein>
    <submittedName>
        <fullName evidence="2">Zinc ribbon domain-containing protein</fullName>
    </submittedName>
</protein>
<gene>
    <name evidence="2" type="ORF">CIB54_17215</name>
</gene>
<evidence type="ECO:0000313" key="2">
    <source>
        <dbReference type="EMBL" id="PKH18898.1"/>
    </source>
</evidence>